<sequence>MFALVWYDTEKCAWNDLEGLVGLPKLSHNSIRLADYGCKLVVLWSEYLPSSGEKIVRSEGFFL</sequence>
<evidence type="ECO:0000313" key="1">
    <source>
        <dbReference type="EMBL" id="CAH2052943.1"/>
    </source>
</evidence>
<evidence type="ECO:0008006" key="3">
    <source>
        <dbReference type="Google" id="ProtNLM"/>
    </source>
</evidence>
<protein>
    <recommendedName>
        <fullName evidence="3">F-box/kelch-repeat protein</fullName>
    </recommendedName>
</protein>
<reference evidence="1 2" key="1">
    <citation type="submission" date="2022-03" db="EMBL/GenBank/DDBJ databases">
        <authorList>
            <person name="Nunn A."/>
            <person name="Chopra R."/>
            <person name="Nunn A."/>
            <person name="Contreras Garrido A."/>
        </authorList>
    </citation>
    <scope>NUCLEOTIDE SEQUENCE [LARGE SCALE GENOMIC DNA]</scope>
</reference>
<name>A0AAU9S0L6_THLAR</name>
<organism evidence="1 2">
    <name type="scientific">Thlaspi arvense</name>
    <name type="common">Field penny-cress</name>
    <dbReference type="NCBI Taxonomy" id="13288"/>
    <lineage>
        <taxon>Eukaryota</taxon>
        <taxon>Viridiplantae</taxon>
        <taxon>Streptophyta</taxon>
        <taxon>Embryophyta</taxon>
        <taxon>Tracheophyta</taxon>
        <taxon>Spermatophyta</taxon>
        <taxon>Magnoliopsida</taxon>
        <taxon>eudicotyledons</taxon>
        <taxon>Gunneridae</taxon>
        <taxon>Pentapetalae</taxon>
        <taxon>rosids</taxon>
        <taxon>malvids</taxon>
        <taxon>Brassicales</taxon>
        <taxon>Brassicaceae</taxon>
        <taxon>Thlaspideae</taxon>
        <taxon>Thlaspi</taxon>
    </lineage>
</organism>
<accession>A0AAU9S0L6</accession>
<keyword evidence="2" id="KW-1185">Reference proteome</keyword>
<gene>
    <name evidence="1" type="ORF">TAV2_LOCUS10242</name>
</gene>
<proteinExistence type="predicted"/>
<evidence type="ECO:0000313" key="2">
    <source>
        <dbReference type="Proteomes" id="UP000836841"/>
    </source>
</evidence>
<dbReference type="EMBL" id="OU466859">
    <property type="protein sequence ID" value="CAH2052943.1"/>
    <property type="molecule type" value="Genomic_DNA"/>
</dbReference>
<dbReference type="AlphaFoldDB" id="A0AAU9S0L6"/>
<dbReference type="Proteomes" id="UP000836841">
    <property type="component" value="Chromosome 3"/>
</dbReference>